<keyword evidence="5" id="KW-0663">Pyridoxal phosphate</keyword>
<dbReference type="Gene3D" id="3.40.640.10">
    <property type="entry name" value="Type I PLP-dependent aspartate aminotransferase-like (Major domain)"/>
    <property type="match status" value="1"/>
</dbReference>
<dbReference type="RefSeq" id="WP_122014998.1">
    <property type="nucleotide sequence ID" value="NZ_CP033169.1"/>
</dbReference>
<dbReference type="GO" id="GO:0006520">
    <property type="term" value="P:amino acid metabolic process"/>
    <property type="evidence" value="ECO:0007669"/>
    <property type="project" value="InterPro"/>
</dbReference>
<reference evidence="8 9" key="1">
    <citation type="submission" date="2018-10" db="EMBL/GenBank/DDBJ databases">
        <authorList>
            <person name="Zhang X."/>
        </authorList>
    </citation>
    <scope>NUCLEOTIDE SEQUENCE [LARGE SCALE GENOMIC DNA]</scope>
    <source>
        <strain evidence="8 9">SK-G1</strain>
    </source>
</reference>
<name>A0A3G2R6M8_9FIRM</name>
<comment type="similarity">
    <text evidence="2 6">Belongs to the class-I pyridoxal-phosphate-dependent aminotransferase family.</text>
</comment>
<organism evidence="8 9">
    <name type="scientific">Biomaibacter acetigenes</name>
    <dbReference type="NCBI Taxonomy" id="2316383"/>
    <lineage>
        <taxon>Bacteria</taxon>
        <taxon>Bacillati</taxon>
        <taxon>Bacillota</taxon>
        <taxon>Clostridia</taxon>
        <taxon>Thermosediminibacterales</taxon>
        <taxon>Tepidanaerobacteraceae</taxon>
        <taxon>Biomaibacter</taxon>
    </lineage>
</organism>
<dbReference type="EC" id="2.6.1.-" evidence="6"/>
<dbReference type="InterPro" id="IPR004839">
    <property type="entry name" value="Aminotransferase_I/II_large"/>
</dbReference>
<dbReference type="KEGG" id="bacg:D2962_11040"/>
<evidence type="ECO:0000313" key="9">
    <source>
        <dbReference type="Proteomes" id="UP000280960"/>
    </source>
</evidence>
<dbReference type="Pfam" id="PF00155">
    <property type="entry name" value="Aminotran_1_2"/>
    <property type="match status" value="1"/>
</dbReference>
<proteinExistence type="inferred from homology"/>
<dbReference type="InterPro" id="IPR015424">
    <property type="entry name" value="PyrdxlP-dep_Trfase"/>
</dbReference>
<dbReference type="FunFam" id="3.40.640.10:FF:000033">
    <property type="entry name" value="Aspartate aminotransferase"/>
    <property type="match status" value="1"/>
</dbReference>
<dbReference type="Proteomes" id="UP000280960">
    <property type="component" value="Chromosome"/>
</dbReference>
<evidence type="ECO:0000313" key="8">
    <source>
        <dbReference type="EMBL" id="AYO31066.1"/>
    </source>
</evidence>
<gene>
    <name evidence="8" type="ORF">D2962_11040</name>
</gene>
<dbReference type="GO" id="GO:0008483">
    <property type="term" value="F:transaminase activity"/>
    <property type="evidence" value="ECO:0007669"/>
    <property type="project" value="UniProtKB-KW"/>
</dbReference>
<protein>
    <recommendedName>
        <fullName evidence="6">Aminotransferase</fullName>
        <ecNumber evidence="6">2.6.1.-</ecNumber>
    </recommendedName>
</protein>
<feature type="domain" description="Aminotransferase class I/classII large" evidence="7">
    <location>
        <begin position="33"/>
        <end position="380"/>
    </location>
</feature>
<dbReference type="AlphaFoldDB" id="A0A3G2R6M8"/>
<evidence type="ECO:0000256" key="3">
    <source>
        <dbReference type="ARBA" id="ARBA00022576"/>
    </source>
</evidence>
<dbReference type="CDD" id="cd00609">
    <property type="entry name" value="AAT_like"/>
    <property type="match status" value="1"/>
</dbReference>
<sequence>MDYNRYVAKRVKSVEISTIRYFFNMVNQVKGAISLCIGEPDFTTPGHINEAAVKALNEGKTFYTPNAGLLELRQEISKYMNRRFALEYKPETEIIVTIGASEAIEVAIRTLIESGDEVLIPQPSFVAYTPCTILAGGKPVFVPTYMEDDFALRADILEKYITPKSKLLVLPYPNNPTGAIMSRRQLEDIAQVIKKHDLIVISDEIYWDLTYGVEHTAFASISGMRERTITVSGFSKSYAMTGWRLGYIAAPEGLAQEILKVHQYSVTCAATMGQYAAIEALKNGDEDIARMRDEYNKRRIFLLESLRDMGLECFEPRGAFYVFPSIKNTGLSSEEFAERLLREAKVAVVPGTAFGENGRGFVRMAYATSMENLEEAVRRIRTFIARV</sequence>
<keyword evidence="3 6" id="KW-0032">Aminotransferase</keyword>
<dbReference type="InterPro" id="IPR015422">
    <property type="entry name" value="PyrdxlP-dep_Trfase_small"/>
</dbReference>
<dbReference type="GO" id="GO:0030170">
    <property type="term" value="F:pyridoxal phosphate binding"/>
    <property type="evidence" value="ECO:0007669"/>
    <property type="project" value="InterPro"/>
</dbReference>
<accession>A0A3G2R6M8</accession>
<dbReference type="SUPFAM" id="SSF53383">
    <property type="entry name" value="PLP-dependent transferases"/>
    <property type="match status" value="1"/>
</dbReference>
<dbReference type="InterPro" id="IPR015421">
    <property type="entry name" value="PyrdxlP-dep_Trfase_major"/>
</dbReference>
<keyword evidence="9" id="KW-1185">Reference proteome</keyword>
<evidence type="ECO:0000256" key="2">
    <source>
        <dbReference type="ARBA" id="ARBA00007441"/>
    </source>
</evidence>
<evidence type="ECO:0000256" key="5">
    <source>
        <dbReference type="ARBA" id="ARBA00022898"/>
    </source>
</evidence>
<evidence type="ECO:0000256" key="4">
    <source>
        <dbReference type="ARBA" id="ARBA00022679"/>
    </source>
</evidence>
<dbReference type="InterPro" id="IPR050596">
    <property type="entry name" value="AspAT/PAT-like"/>
</dbReference>
<dbReference type="PROSITE" id="PS00105">
    <property type="entry name" value="AA_TRANSFER_CLASS_1"/>
    <property type="match status" value="1"/>
</dbReference>
<dbReference type="PANTHER" id="PTHR46383:SF3">
    <property type="entry name" value="ASPARTATE AMINOTRANSFERASE-RELATED"/>
    <property type="match status" value="1"/>
</dbReference>
<evidence type="ECO:0000256" key="6">
    <source>
        <dbReference type="RuleBase" id="RU000481"/>
    </source>
</evidence>
<evidence type="ECO:0000256" key="1">
    <source>
        <dbReference type="ARBA" id="ARBA00001933"/>
    </source>
</evidence>
<dbReference type="Gene3D" id="3.90.1150.10">
    <property type="entry name" value="Aspartate Aminotransferase, domain 1"/>
    <property type="match status" value="1"/>
</dbReference>
<keyword evidence="4 6" id="KW-0808">Transferase</keyword>
<dbReference type="InterPro" id="IPR004838">
    <property type="entry name" value="NHTrfase_class1_PyrdxlP-BS"/>
</dbReference>
<comment type="cofactor">
    <cofactor evidence="1 6">
        <name>pyridoxal 5'-phosphate</name>
        <dbReference type="ChEBI" id="CHEBI:597326"/>
    </cofactor>
</comment>
<evidence type="ECO:0000259" key="7">
    <source>
        <dbReference type="Pfam" id="PF00155"/>
    </source>
</evidence>
<dbReference type="EMBL" id="CP033169">
    <property type="protein sequence ID" value="AYO31066.1"/>
    <property type="molecule type" value="Genomic_DNA"/>
</dbReference>
<dbReference type="PANTHER" id="PTHR46383">
    <property type="entry name" value="ASPARTATE AMINOTRANSFERASE"/>
    <property type="match status" value="1"/>
</dbReference>